<evidence type="ECO:0000313" key="1">
    <source>
        <dbReference type="EMBL" id="MBS4221249.1"/>
    </source>
</evidence>
<dbReference type="RefSeq" id="WP_213096298.1">
    <property type="nucleotide sequence ID" value="NZ_JAGYPH010000001.1"/>
</dbReference>
<reference evidence="1 2" key="1">
    <citation type="submission" date="2021-05" db="EMBL/GenBank/DDBJ databases">
        <title>Novel Bacillus species.</title>
        <authorList>
            <person name="Liu G."/>
        </authorList>
    </citation>
    <scope>NUCLEOTIDE SEQUENCE [LARGE SCALE GENOMIC DNA]</scope>
    <source>
        <strain evidence="1 2">FJAT-49682</strain>
    </source>
</reference>
<dbReference type="AlphaFoldDB" id="A0A942Z2A5"/>
<keyword evidence="2" id="KW-1185">Reference proteome</keyword>
<evidence type="ECO:0000313" key="2">
    <source>
        <dbReference type="Proteomes" id="UP000676456"/>
    </source>
</evidence>
<name>A0A942Z2A5_9BACI</name>
<dbReference type="EMBL" id="JAGYPN010000001">
    <property type="protein sequence ID" value="MBS4221249.1"/>
    <property type="molecule type" value="Genomic_DNA"/>
</dbReference>
<accession>A0A942Z2A5</accession>
<comment type="caution">
    <text evidence="1">The sequence shown here is derived from an EMBL/GenBank/DDBJ whole genome shotgun (WGS) entry which is preliminary data.</text>
</comment>
<dbReference type="Proteomes" id="UP000676456">
    <property type="component" value="Unassembled WGS sequence"/>
</dbReference>
<proteinExistence type="predicted"/>
<organism evidence="1 2">
    <name type="scientific">Lederbergia citrea</name>
    <dbReference type="NCBI Taxonomy" id="2833581"/>
    <lineage>
        <taxon>Bacteria</taxon>
        <taxon>Bacillati</taxon>
        <taxon>Bacillota</taxon>
        <taxon>Bacilli</taxon>
        <taxon>Bacillales</taxon>
        <taxon>Bacillaceae</taxon>
        <taxon>Lederbergia</taxon>
    </lineage>
</organism>
<sequence>MECSSIALQGEKMWFTGNGVQFDLPSRRKNAVHGKSSTVPLPVKVKKVLFSREEKRKSEKVCPESQ</sequence>
<gene>
    <name evidence="1" type="ORF">KHA91_00585</name>
</gene>
<protein>
    <submittedName>
        <fullName evidence="1">Uncharacterized protein</fullName>
    </submittedName>
</protein>